<dbReference type="AlphaFoldDB" id="A0A7Z1MZX4"/>
<dbReference type="EMBL" id="PGWX01000470">
    <property type="protein sequence ID" value="PPJ70455.1"/>
    <property type="molecule type" value="Genomic_DNA"/>
</dbReference>
<reference evidence="1 2" key="1">
    <citation type="submission" date="2017-11" db="EMBL/GenBank/DDBJ databases">
        <authorList>
            <person name="Founou R.C."/>
            <person name="Founou L."/>
            <person name="Allam M."/>
            <person name="Ismail A."/>
            <person name="Essack S.Y."/>
        </authorList>
    </citation>
    <scope>NUCLEOTIDE SEQUENCE [LARGE SCALE GENOMIC DNA]</scope>
    <source>
        <strain evidence="1 2">G811N2B1</strain>
    </source>
</reference>
<accession>A0A7Z1MZX4</accession>
<sequence>TLLRDARFEPVEQNVGQFIMAQRAGLRLEAIGLAIGYHREKGEADQRPVILVEALHIAGRDRAGSNGRGARREATRFDSVEAHEIGPLMLAVRKNSGWCQPSVGDRLSR</sequence>
<evidence type="ECO:0000313" key="2">
    <source>
        <dbReference type="Proteomes" id="UP000238153"/>
    </source>
</evidence>
<proteinExistence type="predicted"/>
<comment type="caution">
    <text evidence="1">The sequence shown here is derived from an EMBL/GenBank/DDBJ whole genome shotgun (WGS) entry which is preliminary data.</text>
</comment>
<feature type="non-terminal residue" evidence="1">
    <location>
        <position position="1"/>
    </location>
</feature>
<organism evidence="1 2">
    <name type="scientific">Staphylococcus haemolyticus</name>
    <dbReference type="NCBI Taxonomy" id="1283"/>
    <lineage>
        <taxon>Bacteria</taxon>
        <taxon>Bacillati</taxon>
        <taxon>Bacillota</taxon>
        <taxon>Bacilli</taxon>
        <taxon>Bacillales</taxon>
        <taxon>Staphylococcaceae</taxon>
        <taxon>Staphylococcus</taxon>
    </lineage>
</organism>
<gene>
    <name evidence="1" type="ORF">CV019_12965</name>
</gene>
<protein>
    <submittedName>
        <fullName evidence="1">Uncharacterized protein</fullName>
    </submittedName>
</protein>
<dbReference type="Proteomes" id="UP000238153">
    <property type="component" value="Unassembled WGS sequence"/>
</dbReference>
<evidence type="ECO:0000313" key="1">
    <source>
        <dbReference type="EMBL" id="PPJ70455.1"/>
    </source>
</evidence>
<name>A0A7Z1MZX4_STAHA</name>